<feature type="region of interest" description="Disordered" evidence="1">
    <location>
        <begin position="82"/>
        <end position="141"/>
    </location>
</feature>
<feature type="region of interest" description="Disordered" evidence="1">
    <location>
        <begin position="218"/>
        <end position="246"/>
    </location>
</feature>
<protein>
    <submittedName>
        <fullName evidence="2">(diamondback moth) hypothetical protein</fullName>
    </submittedName>
</protein>
<dbReference type="GO" id="GO:0030705">
    <property type="term" value="P:cytoskeleton-dependent intracellular transport"/>
    <property type="evidence" value="ECO:0007669"/>
    <property type="project" value="TreeGrafter"/>
</dbReference>
<organism evidence="2 3">
    <name type="scientific">Plutella xylostella</name>
    <name type="common">Diamondback moth</name>
    <name type="synonym">Plutella maculipennis</name>
    <dbReference type="NCBI Taxonomy" id="51655"/>
    <lineage>
        <taxon>Eukaryota</taxon>
        <taxon>Metazoa</taxon>
        <taxon>Ecdysozoa</taxon>
        <taxon>Arthropoda</taxon>
        <taxon>Hexapoda</taxon>
        <taxon>Insecta</taxon>
        <taxon>Pterygota</taxon>
        <taxon>Neoptera</taxon>
        <taxon>Endopterygota</taxon>
        <taxon>Lepidoptera</taxon>
        <taxon>Glossata</taxon>
        <taxon>Ditrysia</taxon>
        <taxon>Yponomeutoidea</taxon>
        <taxon>Plutellidae</taxon>
        <taxon>Plutella</taxon>
    </lineage>
</organism>
<evidence type="ECO:0000256" key="1">
    <source>
        <dbReference type="SAM" id="MobiDB-lite"/>
    </source>
</evidence>
<feature type="region of interest" description="Disordered" evidence="1">
    <location>
        <begin position="170"/>
        <end position="190"/>
    </location>
</feature>
<comment type="caution">
    <text evidence="2">The sequence shown here is derived from an EMBL/GenBank/DDBJ whole genome shotgun (WGS) entry which is preliminary data.</text>
</comment>
<feature type="region of interest" description="Disordered" evidence="1">
    <location>
        <begin position="264"/>
        <end position="294"/>
    </location>
</feature>
<dbReference type="AlphaFoldDB" id="A0A8S4G6U1"/>
<dbReference type="GO" id="GO:0008017">
    <property type="term" value="F:microtubule binding"/>
    <property type="evidence" value="ECO:0007669"/>
    <property type="project" value="TreeGrafter"/>
</dbReference>
<name>A0A8S4G6U1_PLUXY</name>
<dbReference type="PANTHER" id="PTHR18947:SF28">
    <property type="entry name" value="GIRDIN, ISOFORM A"/>
    <property type="match status" value="1"/>
</dbReference>
<feature type="compositionally biased region" description="Pro residues" evidence="1">
    <location>
        <begin position="273"/>
        <end position="284"/>
    </location>
</feature>
<dbReference type="GO" id="GO:0031122">
    <property type="term" value="P:cytoplasmic microtubule organization"/>
    <property type="evidence" value="ECO:0007669"/>
    <property type="project" value="TreeGrafter"/>
</dbReference>
<feature type="compositionally biased region" description="Low complexity" evidence="1">
    <location>
        <begin position="170"/>
        <end position="183"/>
    </location>
</feature>
<dbReference type="GO" id="GO:0005737">
    <property type="term" value="C:cytoplasm"/>
    <property type="evidence" value="ECO:0007669"/>
    <property type="project" value="TreeGrafter"/>
</dbReference>
<evidence type="ECO:0000313" key="2">
    <source>
        <dbReference type="EMBL" id="CAG9136366.1"/>
    </source>
</evidence>
<dbReference type="GO" id="GO:0005813">
    <property type="term" value="C:centrosome"/>
    <property type="evidence" value="ECO:0007669"/>
    <property type="project" value="TreeGrafter"/>
</dbReference>
<reference evidence="2" key="1">
    <citation type="submission" date="2020-11" db="EMBL/GenBank/DDBJ databases">
        <authorList>
            <person name="Whiteford S."/>
        </authorList>
    </citation>
    <scope>NUCLEOTIDE SEQUENCE</scope>
</reference>
<dbReference type="EMBL" id="CAJHNJ030000137">
    <property type="protein sequence ID" value="CAG9136366.1"/>
    <property type="molecule type" value="Genomic_DNA"/>
</dbReference>
<keyword evidence="3" id="KW-1185">Reference proteome</keyword>
<sequence length="303" mass="31737">MEHAAALLAQYHELLAHALADQQHYHREERLFADRLHALCRQKEKLEEKIMEHYRRLDSSPGKRRGFGAALVQRVRRAGSELIRAGRGAPRGGGGDAGGGGTPRPARAPTRTTRRARTRAGPGGAVGLRVRAQPGHRWSRPRAACRQLRAGAGGGGAGDAALLRASLRRPAPPAHRASYQGPPADDPLTPPGTTLLLSCASSVDAVAGVRVGGVAAHRVRGGPRPRAPAPPAAAPAPPAPAAASTPLKDAPTYLVYNRISTVIGAPDASPDQSPDPSPDAPAPPADRTDNSKESAIWYEYGCV</sequence>
<gene>
    <name evidence="2" type="ORF">PLXY2_LOCUS14624</name>
</gene>
<accession>A0A8S4G6U1</accession>
<feature type="compositionally biased region" description="Pro residues" evidence="1">
    <location>
        <begin position="225"/>
        <end position="240"/>
    </location>
</feature>
<dbReference type="GO" id="GO:0051959">
    <property type="term" value="F:dynein light intermediate chain binding"/>
    <property type="evidence" value="ECO:0007669"/>
    <property type="project" value="TreeGrafter"/>
</dbReference>
<proteinExistence type="predicted"/>
<dbReference type="Proteomes" id="UP000653454">
    <property type="component" value="Unassembled WGS sequence"/>
</dbReference>
<dbReference type="PANTHER" id="PTHR18947">
    <property type="entry name" value="HOOK PROTEINS"/>
    <property type="match status" value="1"/>
</dbReference>
<feature type="compositionally biased region" description="Gly residues" evidence="1">
    <location>
        <begin position="89"/>
        <end position="102"/>
    </location>
</feature>
<evidence type="ECO:0000313" key="3">
    <source>
        <dbReference type="Proteomes" id="UP000653454"/>
    </source>
</evidence>